<organism evidence="2 3">
    <name type="scientific">Cryptotermes secundus</name>
    <dbReference type="NCBI Taxonomy" id="105785"/>
    <lineage>
        <taxon>Eukaryota</taxon>
        <taxon>Metazoa</taxon>
        <taxon>Ecdysozoa</taxon>
        <taxon>Arthropoda</taxon>
        <taxon>Hexapoda</taxon>
        <taxon>Insecta</taxon>
        <taxon>Pterygota</taxon>
        <taxon>Neoptera</taxon>
        <taxon>Polyneoptera</taxon>
        <taxon>Dictyoptera</taxon>
        <taxon>Blattodea</taxon>
        <taxon>Blattoidea</taxon>
        <taxon>Termitoidae</taxon>
        <taxon>Kalotermitidae</taxon>
        <taxon>Cryptotermitinae</taxon>
        <taxon>Cryptotermes</taxon>
    </lineage>
</organism>
<accession>A0A2J7RHS0</accession>
<dbReference type="AlphaFoldDB" id="A0A2J7RHS0"/>
<evidence type="ECO:0000313" key="2">
    <source>
        <dbReference type="EMBL" id="PNF40377.1"/>
    </source>
</evidence>
<proteinExistence type="predicted"/>
<feature type="chain" id="PRO_5014443472" evidence="1">
    <location>
        <begin position="25"/>
        <end position="219"/>
    </location>
</feature>
<dbReference type="EMBL" id="NEVH01003737">
    <property type="protein sequence ID" value="PNF40377.1"/>
    <property type="molecule type" value="Genomic_DNA"/>
</dbReference>
<feature type="signal peptide" evidence="1">
    <location>
        <begin position="1"/>
        <end position="24"/>
    </location>
</feature>
<evidence type="ECO:0000313" key="3">
    <source>
        <dbReference type="Proteomes" id="UP000235965"/>
    </source>
</evidence>
<keyword evidence="3" id="KW-1185">Reference proteome</keyword>
<gene>
    <name evidence="2" type="ORF">B7P43_G01597</name>
</gene>
<protein>
    <submittedName>
        <fullName evidence="2">Uncharacterized protein</fullName>
    </submittedName>
</protein>
<dbReference type="InParanoid" id="A0A2J7RHS0"/>
<evidence type="ECO:0000256" key="1">
    <source>
        <dbReference type="SAM" id="SignalP"/>
    </source>
</evidence>
<dbReference type="STRING" id="105785.A0A2J7RHS0"/>
<comment type="caution">
    <text evidence="2">The sequence shown here is derived from an EMBL/GenBank/DDBJ whole genome shotgun (WGS) entry which is preliminary data.</text>
</comment>
<keyword evidence="1" id="KW-0732">Signal</keyword>
<sequence length="219" mass="26028">MMMIGLLTLHILSFWGLIIDNTLSWNGHVDWLMSRLGSACYAIRALKSCMSQGTLRMIYFSYFHSVMTYGLVFWGNSPYSIHIFSLQKRAIRIIMNSGNRDSCRELFTELEILPLQSQYIFSLAMFMVNNKDQFKFNSELYNRNTRYNNKKFHYPTCKLTVFQKGVYYHGITVFNWLPPNIRNLAQDVKHFKIVLRRFLLMNSFYSLEDYFDCKFDPNN</sequence>
<reference evidence="2 3" key="1">
    <citation type="submission" date="2017-12" db="EMBL/GenBank/DDBJ databases">
        <title>Hemimetabolous genomes reveal molecular basis of termite eusociality.</title>
        <authorList>
            <person name="Harrison M.C."/>
            <person name="Jongepier E."/>
            <person name="Robertson H.M."/>
            <person name="Arning N."/>
            <person name="Bitard-Feildel T."/>
            <person name="Chao H."/>
            <person name="Childers C.P."/>
            <person name="Dinh H."/>
            <person name="Doddapaneni H."/>
            <person name="Dugan S."/>
            <person name="Gowin J."/>
            <person name="Greiner C."/>
            <person name="Han Y."/>
            <person name="Hu H."/>
            <person name="Hughes D.S.T."/>
            <person name="Huylmans A.-K."/>
            <person name="Kemena C."/>
            <person name="Kremer L.P.M."/>
            <person name="Lee S.L."/>
            <person name="Lopez-Ezquerra A."/>
            <person name="Mallet L."/>
            <person name="Monroy-Kuhn J.M."/>
            <person name="Moser A."/>
            <person name="Murali S.C."/>
            <person name="Muzny D.M."/>
            <person name="Otani S."/>
            <person name="Piulachs M.-D."/>
            <person name="Poelchau M."/>
            <person name="Qu J."/>
            <person name="Schaub F."/>
            <person name="Wada-Katsumata A."/>
            <person name="Worley K.C."/>
            <person name="Xie Q."/>
            <person name="Ylla G."/>
            <person name="Poulsen M."/>
            <person name="Gibbs R.A."/>
            <person name="Schal C."/>
            <person name="Richards S."/>
            <person name="Belles X."/>
            <person name="Korb J."/>
            <person name="Bornberg-Bauer E."/>
        </authorList>
    </citation>
    <scope>NUCLEOTIDE SEQUENCE [LARGE SCALE GENOMIC DNA]</scope>
    <source>
        <tissue evidence="2">Whole body</tissue>
    </source>
</reference>
<name>A0A2J7RHS0_9NEOP</name>
<dbReference type="Proteomes" id="UP000235965">
    <property type="component" value="Unassembled WGS sequence"/>
</dbReference>